<keyword evidence="1" id="KW-0560">Oxidoreductase</keyword>
<evidence type="ECO:0000313" key="3">
    <source>
        <dbReference type="Proteomes" id="UP000245910"/>
    </source>
</evidence>
<dbReference type="InterPro" id="IPR029041">
    <property type="entry name" value="FAD-linked_oxidoreductase-like"/>
</dbReference>
<proteinExistence type="predicted"/>
<organism evidence="2 3">
    <name type="scientific">Fusarium venenatum</name>
    <dbReference type="NCBI Taxonomy" id="56646"/>
    <lineage>
        <taxon>Eukaryota</taxon>
        <taxon>Fungi</taxon>
        <taxon>Dikarya</taxon>
        <taxon>Ascomycota</taxon>
        <taxon>Pezizomycotina</taxon>
        <taxon>Sordariomycetes</taxon>
        <taxon>Hypocreomycetidae</taxon>
        <taxon>Hypocreales</taxon>
        <taxon>Nectriaceae</taxon>
        <taxon>Fusarium</taxon>
    </lineage>
</organism>
<dbReference type="GO" id="GO:0016491">
    <property type="term" value="F:oxidoreductase activity"/>
    <property type="evidence" value="ECO:0007669"/>
    <property type="project" value="UniProtKB-KW"/>
</dbReference>
<dbReference type="EMBL" id="LN649231">
    <property type="protein sequence ID" value="CEI68076.1"/>
    <property type="molecule type" value="Genomic_DNA"/>
</dbReference>
<keyword evidence="3" id="KW-1185">Reference proteome</keyword>
<dbReference type="Gene3D" id="3.20.20.220">
    <property type="match status" value="1"/>
</dbReference>
<protein>
    <submittedName>
        <fullName evidence="2">Uncharacterized protein</fullName>
    </submittedName>
</protein>
<evidence type="ECO:0000313" key="2">
    <source>
        <dbReference type="EMBL" id="CEI68076.1"/>
    </source>
</evidence>
<evidence type="ECO:0000256" key="1">
    <source>
        <dbReference type="ARBA" id="ARBA00023002"/>
    </source>
</evidence>
<dbReference type="AlphaFoldDB" id="A0A2L2TUZ3"/>
<dbReference type="Proteomes" id="UP000245910">
    <property type="component" value="Chromosome III"/>
</dbReference>
<accession>A0A2L2TUZ3</accession>
<dbReference type="STRING" id="56646.A0A2L2TUZ3"/>
<dbReference type="SUPFAM" id="SSF51730">
    <property type="entry name" value="FAD-linked oxidoreductase"/>
    <property type="match status" value="1"/>
</dbReference>
<reference evidence="3" key="1">
    <citation type="submission" date="2014-10" db="EMBL/GenBank/DDBJ databases">
        <authorList>
            <person name="King R."/>
        </authorList>
    </citation>
    <scope>NUCLEOTIDE SEQUENCE [LARGE SCALE GENOMIC DNA]</scope>
    <source>
        <strain evidence="3">A3/5</strain>
    </source>
</reference>
<sequence length="110" mass="12112">MDLGRKVNPGLNLRLKHGLVRRSGEDVKLVVSKEIAGNIAFAQLNGMKDDLTKYIVSSITAEGSIPLVVKSTSYGNFKEYLPFLVRPNIESKAIFEGRECSVKCSKIPCI</sequence>
<name>A0A2L2TUZ3_9HYPO</name>